<accession>A0ABN1K115</accession>
<dbReference type="Pfam" id="PF01420">
    <property type="entry name" value="Methylase_S"/>
    <property type="match status" value="1"/>
</dbReference>
<evidence type="ECO:0000313" key="6">
    <source>
        <dbReference type="Proteomes" id="UP001500185"/>
    </source>
</evidence>
<proteinExistence type="inferred from homology"/>
<reference evidence="5 6" key="1">
    <citation type="journal article" date="2019" name="Int. J. Syst. Evol. Microbiol.">
        <title>The Global Catalogue of Microorganisms (GCM) 10K type strain sequencing project: providing services to taxonomists for standard genome sequencing and annotation.</title>
        <authorList>
            <consortium name="The Broad Institute Genomics Platform"/>
            <consortium name="The Broad Institute Genome Sequencing Center for Infectious Disease"/>
            <person name="Wu L."/>
            <person name="Ma J."/>
        </authorList>
    </citation>
    <scope>NUCLEOTIDE SEQUENCE [LARGE SCALE GENOMIC DNA]</scope>
    <source>
        <strain evidence="5 6">JCM 16231</strain>
    </source>
</reference>
<dbReference type="Gene3D" id="3.90.220.20">
    <property type="entry name" value="DNA methylase specificity domains"/>
    <property type="match status" value="1"/>
</dbReference>
<dbReference type="InterPro" id="IPR000055">
    <property type="entry name" value="Restrct_endonuc_typeI_TRD"/>
</dbReference>
<dbReference type="InterPro" id="IPR052021">
    <property type="entry name" value="Type-I_RS_S_subunit"/>
</dbReference>
<dbReference type="PANTHER" id="PTHR30408">
    <property type="entry name" value="TYPE-1 RESTRICTION ENZYME ECOKI SPECIFICITY PROTEIN"/>
    <property type="match status" value="1"/>
</dbReference>
<keyword evidence="6" id="KW-1185">Reference proteome</keyword>
<comment type="caution">
    <text evidence="5">The sequence shown here is derived from an EMBL/GenBank/DDBJ whole genome shotgun (WGS) entry which is preliminary data.</text>
</comment>
<keyword evidence="2" id="KW-0680">Restriction system</keyword>
<name>A0ABN1K115_9FLAO</name>
<evidence type="ECO:0000313" key="5">
    <source>
        <dbReference type="EMBL" id="GAA0751697.1"/>
    </source>
</evidence>
<dbReference type="SUPFAM" id="SSF116734">
    <property type="entry name" value="DNA methylase specificity domain"/>
    <property type="match status" value="1"/>
</dbReference>
<protein>
    <recommendedName>
        <fullName evidence="4">Type I restriction modification DNA specificity domain-containing protein</fullName>
    </recommendedName>
</protein>
<organism evidence="5 6">
    <name type="scientific">Psychroflexus lacisalsi</name>
    <dbReference type="NCBI Taxonomy" id="503928"/>
    <lineage>
        <taxon>Bacteria</taxon>
        <taxon>Pseudomonadati</taxon>
        <taxon>Bacteroidota</taxon>
        <taxon>Flavobacteriia</taxon>
        <taxon>Flavobacteriales</taxon>
        <taxon>Flavobacteriaceae</taxon>
        <taxon>Psychroflexus</taxon>
    </lineage>
</organism>
<evidence type="ECO:0000256" key="1">
    <source>
        <dbReference type="ARBA" id="ARBA00010923"/>
    </source>
</evidence>
<dbReference type="InterPro" id="IPR044946">
    <property type="entry name" value="Restrct_endonuc_typeI_TRD_sf"/>
</dbReference>
<dbReference type="Proteomes" id="UP001500185">
    <property type="component" value="Unassembled WGS sequence"/>
</dbReference>
<evidence type="ECO:0000256" key="3">
    <source>
        <dbReference type="ARBA" id="ARBA00023125"/>
    </source>
</evidence>
<evidence type="ECO:0000256" key="2">
    <source>
        <dbReference type="ARBA" id="ARBA00022747"/>
    </source>
</evidence>
<dbReference type="PANTHER" id="PTHR30408:SF12">
    <property type="entry name" value="TYPE I RESTRICTION ENZYME MJAVIII SPECIFICITY SUBUNIT"/>
    <property type="match status" value="1"/>
</dbReference>
<comment type="similarity">
    <text evidence="1">Belongs to the type-I restriction system S methylase family.</text>
</comment>
<gene>
    <name evidence="5" type="ORF">GCM10009433_02000</name>
</gene>
<keyword evidence="3" id="KW-0238">DNA-binding</keyword>
<sequence>MKSNSVLLKHILTHKGLSSGYSVRGKISNKPDGGVRIIQLKDFNDDYTSIGQDCFQLEASKIKPKYYLDNGDVLFIAKGANNYALVYEKKDRIPTIASSALFVIKIDKNIANPKFVSWYINQHEVQNYFKTNEAGTYVTNINRKTIEEIPIQLPSLSIQDKIANVAQLHVIEKQLTIKINDLNDKLITSQLFNQL</sequence>
<feature type="domain" description="Type I restriction modification DNA specificity" evidence="4">
    <location>
        <begin position="44"/>
        <end position="165"/>
    </location>
</feature>
<evidence type="ECO:0000259" key="4">
    <source>
        <dbReference type="Pfam" id="PF01420"/>
    </source>
</evidence>
<dbReference type="EMBL" id="BAAAGG010000002">
    <property type="protein sequence ID" value="GAA0751697.1"/>
    <property type="molecule type" value="Genomic_DNA"/>
</dbReference>